<name>R0J7R4_ANAPL</name>
<dbReference type="Proteomes" id="UP000296049">
    <property type="component" value="Unassembled WGS sequence"/>
</dbReference>
<dbReference type="SUPFAM" id="SSF49265">
    <property type="entry name" value="Fibronectin type III"/>
    <property type="match status" value="1"/>
</dbReference>
<feature type="region of interest" description="Disordered" evidence="1">
    <location>
        <begin position="174"/>
        <end position="216"/>
    </location>
</feature>
<dbReference type="Gene3D" id="2.60.40.10">
    <property type="entry name" value="Immunoglobulins"/>
    <property type="match status" value="1"/>
</dbReference>
<evidence type="ECO:0000256" key="1">
    <source>
        <dbReference type="SAM" id="MobiDB-lite"/>
    </source>
</evidence>
<dbReference type="PROSITE" id="PS50853">
    <property type="entry name" value="FN3"/>
    <property type="match status" value="1"/>
</dbReference>
<evidence type="ECO:0000259" key="2">
    <source>
        <dbReference type="PROSITE" id="PS50853"/>
    </source>
</evidence>
<dbReference type="InterPro" id="IPR013783">
    <property type="entry name" value="Ig-like_fold"/>
</dbReference>
<dbReference type="SMART" id="SM00060">
    <property type="entry name" value="FN3"/>
    <property type="match status" value="1"/>
</dbReference>
<proteinExistence type="predicted"/>
<organism evidence="3 4">
    <name type="scientific">Anas platyrhynchos</name>
    <name type="common">Mallard</name>
    <name type="synonym">Anas boschas</name>
    <dbReference type="NCBI Taxonomy" id="8839"/>
    <lineage>
        <taxon>Eukaryota</taxon>
        <taxon>Metazoa</taxon>
        <taxon>Chordata</taxon>
        <taxon>Craniata</taxon>
        <taxon>Vertebrata</taxon>
        <taxon>Euteleostomi</taxon>
        <taxon>Archelosauria</taxon>
        <taxon>Archosauria</taxon>
        <taxon>Dinosauria</taxon>
        <taxon>Saurischia</taxon>
        <taxon>Theropoda</taxon>
        <taxon>Coelurosauria</taxon>
        <taxon>Aves</taxon>
        <taxon>Neognathae</taxon>
        <taxon>Galloanserae</taxon>
        <taxon>Anseriformes</taxon>
        <taxon>Anatidae</taxon>
        <taxon>Anatinae</taxon>
        <taxon>Anas</taxon>
    </lineage>
</organism>
<sequence length="216" mass="23239">MAENEVGSAQAMVQLRTARPGATLNPGRDARPGSAQPPTPPSREGALKLPLDKAGLPKPGSTPLAAAAQCAASRELVSPAEAPVILSSPRTSKTDSYDLVWRPRPDSRAPILYYVVKHRKVTNASDSWAVRDVPASQHRLTLTRLDPGSLYEVEMAAHNCAGEGQTAMVTFRTGRRPKPEIVASKEQQIQRDDPGTSTQSSNQSDNSRLSRQLLKA</sequence>
<evidence type="ECO:0000313" key="3">
    <source>
        <dbReference type="EMBL" id="EOA92976.1"/>
    </source>
</evidence>
<reference evidence="4" key="1">
    <citation type="journal article" date="2013" name="Nat. Genet.">
        <title>The duck genome and transcriptome provide insight into an avian influenza virus reservoir species.</title>
        <authorList>
            <person name="Huang Y."/>
            <person name="Li Y."/>
            <person name="Burt D.W."/>
            <person name="Chen H."/>
            <person name="Zhang Y."/>
            <person name="Qian W."/>
            <person name="Kim H."/>
            <person name="Gan S."/>
            <person name="Zhao Y."/>
            <person name="Li J."/>
            <person name="Yi K."/>
            <person name="Feng H."/>
            <person name="Zhu P."/>
            <person name="Li B."/>
            <person name="Liu Q."/>
            <person name="Fairley S."/>
            <person name="Magor K.E."/>
            <person name="Du Z."/>
            <person name="Hu X."/>
            <person name="Goodman L."/>
            <person name="Tafer H."/>
            <person name="Vignal A."/>
            <person name="Lee T."/>
            <person name="Kim K.W."/>
            <person name="Sheng Z."/>
            <person name="An Y."/>
            <person name="Searle S."/>
            <person name="Herrero J."/>
            <person name="Groenen M.A."/>
            <person name="Crooijmans R.P."/>
            <person name="Faraut T."/>
            <person name="Cai Q."/>
            <person name="Webster R.G."/>
            <person name="Aldridge J.R."/>
            <person name="Warren W.C."/>
            <person name="Bartschat S."/>
            <person name="Kehr S."/>
            <person name="Marz M."/>
            <person name="Stadler P.F."/>
            <person name="Smith J."/>
            <person name="Kraus R.H."/>
            <person name="Zhao Y."/>
            <person name="Ren L."/>
            <person name="Fei J."/>
            <person name="Morisson M."/>
            <person name="Kaiser P."/>
            <person name="Griffin D.K."/>
            <person name="Rao M."/>
            <person name="Pitel F."/>
            <person name="Wang J."/>
            <person name="Li N."/>
        </authorList>
    </citation>
    <scope>NUCLEOTIDE SEQUENCE [LARGE SCALE GENOMIC DNA]</scope>
</reference>
<dbReference type="InterPro" id="IPR036116">
    <property type="entry name" value="FN3_sf"/>
</dbReference>
<dbReference type="CDD" id="cd00063">
    <property type="entry name" value="FN3"/>
    <property type="match status" value="1"/>
</dbReference>
<dbReference type="Pfam" id="PF00041">
    <property type="entry name" value="fn3"/>
    <property type="match status" value="1"/>
</dbReference>
<feature type="compositionally biased region" description="Low complexity" evidence="1">
    <location>
        <begin position="196"/>
        <end position="207"/>
    </location>
</feature>
<dbReference type="Pfam" id="PF16625">
    <property type="entry name" value="ISET-FN3_linker"/>
    <property type="match status" value="1"/>
</dbReference>
<feature type="region of interest" description="Disordered" evidence="1">
    <location>
        <begin position="1"/>
        <end position="63"/>
    </location>
</feature>
<evidence type="ECO:0000313" key="4">
    <source>
        <dbReference type="Proteomes" id="UP000296049"/>
    </source>
</evidence>
<protein>
    <submittedName>
        <fullName evidence="3">Brother of CDO</fullName>
    </submittedName>
</protein>
<dbReference type="InterPro" id="IPR003961">
    <property type="entry name" value="FN3_dom"/>
</dbReference>
<keyword evidence="4" id="KW-1185">Reference proteome</keyword>
<dbReference type="AlphaFoldDB" id="R0J7R4"/>
<dbReference type="EMBL" id="KB752333">
    <property type="protein sequence ID" value="EOA92976.1"/>
    <property type="molecule type" value="Genomic_DNA"/>
</dbReference>
<dbReference type="FunFam" id="2.60.40.10:FF:000852">
    <property type="entry name" value="brother of CDO isoform X1"/>
    <property type="match status" value="1"/>
</dbReference>
<gene>
    <name evidence="3" type="ORF">Anapl_18560</name>
</gene>
<accession>R0J7R4</accession>
<feature type="domain" description="Fibronectin type-III" evidence="2">
    <location>
        <begin position="82"/>
        <end position="177"/>
    </location>
</feature>